<feature type="domain" description="ABC transporter" evidence="10">
    <location>
        <begin position="331"/>
        <end position="564"/>
    </location>
</feature>
<dbReference type="InterPro" id="IPR027417">
    <property type="entry name" value="P-loop_NTPase"/>
</dbReference>
<evidence type="ECO:0000256" key="8">
    <source>
        <dbReference type="ARBA" id="ARBA00023136"/>
    </source>
</evidence>
<evidence type="ECO:0000259" key="11">
    <source>
        <dbReference type="PROSITE" id="PS50929"/>
    </source>
</evidence>
<proteinExistence type="predicted"/>
<dbReference type="KEGG" id="vpy:HZI73_20525"/>
<feature type="transmembrane region" description="Helical" evidence="9">
    <location>
        <begin position="133"/>
        <end position="150"/>
    </location>
</feature>
<dbReference type="PROSITE" id="PS00211">
    <property type="entry name" value="ABC_TRANSPORTER_1"/>
    <property type="match status" value="1"/>
</dbReference>
<accession>A0A8J8MMR7</accession>
<dbReference type="InterPro" id="IPR003439">
    <property type="entry name" value="ABC_transporter-like_ATP-bd"/>
</dbReference>
<dbReference type="GO" id="GO:0005886">
    <property type="term" value="C:plasma membrane"/>
    <property type="evidence" value="ECO:0007669"/>
    <property type="project" value="UniProtKB-SubCell"/>
</dbReference>
<dbReference type="PROSITE" id="PS50929">
    <property type="entry name" value="ABC_TM1F"/>
    <property type="match status" value="1"/>
</dbReference>
<evidence type="ECO:0000256" key="9">
    <source>
        <dbReference type="SAM" id="Phobius"/>
    </source>
</evidence>
<dbReference type="Gene3D" id="1.20.1560.10">
    <property type="entry name" value="ABC transporter type 1, transmembrane domain"/>
    <property type="match status" value="1"/>
</dbReference>
<evidence type="ECO:0000313" key="13">
    <source>
        <dbReference type="Proteomes" id="UP000683246"/>
    </source>
</evidence>
<keyword evidence="13" id="KW-1185">Reference proteome</keyword>
<comment type="subcellular location">
    <subcellularLocation>
        <location evidence="1">Cell membrane</location>
        <topology evidence="1">Multi-pass membrane protein</topology>
    </subcellularLocation>
</comment>
<evidence type="ECO:0000256" key="2">
    <source>
        <dbReference type="ARBA" id="ARBA00022448"/>
    </source>
</evidence>
<dbReference type="Gene3D" id="3.40.50.300">
    <property type="entry name" value="P-loop containing nucleotide triphosphate hydrolases"/>
    <property type="match status" value="1"/>
</dbReference>
<dbReference type="AlphaFoldDB" id="A0A8J8MMR7"/>
<dbReference type="EMBL" id="CP058649">
    <property type="protein sequence ID" value="QUI24540.1"/>
    <property type="molecule type" value="Genomic_DNA"/>
</dbReference>
<organism evidence="12 13">
    <name type="scientific">Vallitalea pronyensis</name>
    <dbReference type="NCBI Taxonomy" id="1348613"/>
    <lineage>
        <taxon>Bacteria</taxon>
        <taxon>Bacillati</taxon>
        <taxon>Bacillota</taxon>
        <taxon>Clostridia</taxon>
        <taxon>Lachnospirales</taxon>
        <taxon>Vallitaleaceae</taxon>
        <taxon>Vallitalea</taxon>
    </lineage>
</organism>
<dbReference type="InterPro" id="IPR017871">
    <property type="entry name" value="ABC_transporter-like_CS"/>
</dbReference>
<dbReference type="InterPro" id="IPR003593">
    <property type="entry name" value="AAA+_ATPase"/>
</dbReference>
<dbReference type="SMART" id="SM00382">
    <property type="entry name" value="AAA"/>
    <property type="match status" value="1"/>
</dbReference>
<dbReference type="PROSITE" id="PS50893">
    <property type="entry name" value="ABC_TRANSPORTER_2"/>
    <property type="match status" value="1"/>
</dbReference>
<keyword evidence="6 12" id="KW-0067">ATP-binding</keyword>
<dbReference type="SUPFAM" id="SSF90123">
    <property type="entry name" value="ABC transporter transmembrane region"/>
    <property type="match status" value="1"/>
</dbReference>
<dbReference type="PANTHER" id="PTHR24221:SF654">
    <property type="entry name" value="ATP-BINDING CASSETTE SUB-FAMILY B MEMBER 6"/>
    <property type="match status" value="1"/>
</dbReference>
<dbReference type="GO" id="GO:0016887">
    <property type="term" value="F:ATP hydrolysis activity"/>
    <property type="evidence" value="ECO:0007669"/>
    <property type="project" value="InterPro"/>
</dbReference>
<keyword evidence="4 9" id="KW-0812">Transmembrane</keyword>
<keyword evidence="7 9" id="KW-1133">Transmembrane helix</keyword>
<dbReference type="CDD" id="cd07346">
    <property type="entry name" value="ABC_6TM_exporters"/>
    <property type="match status" value="1"/>
</dbReference>
<evidence type="ECO:0000256" key="6">
    <source>
        <dbReference type="ARBA" id="ARBA00022840"/>
    </source>
</evidence>
<feature type="transmembrane region" description="Helical" evidence="9">
    <location>
        <begin position="156"/>
        <end position="173"/>
    </location>
</feature>
<reference evidence="12" key="1">
    <citation type="submission" date="2020-07" db="EMBL/GenBank/DDBJ databases">
        <title>Vallitalea pronyensis genome.</title>
        <authorList>
            <person name="Postec A."/>
        </authorList>
    </citation>
    <scope>NUCLEOTIDE SEQUENCE</scope>
    <source>
        <strain evidence="12">FatNI3</strain>
    </source>
</reference>
<keyword evidence="8 9" id="KW-0472">Membrane</keyword>
<evidence type="ECO:0000256" key="1">
    <source>
        <dbReference type="ARBA" id="ARBA00004651"/>
    </source>
</evidence>
<feature type="transmembrane region" description="Helical" evidence="9">
    <location>
        <begin position="244"/>
        <end position="262"/>
    </location>
</feature>
<name>A0A8J8MMR7_9FIRM</name>
<sequence length="580" mass="64463">MSKLVVVLWQKRTLLIALFTLCISRGILVLWLNKGYAELIDNILKGSYDLINNTAMLIVCAGIVQVVVLVTQSLISSKLAEKTGYALRTDAIDGILKSNYVTVNHLSTGGSLSKLNTDLSGIIEWIKNELSPLLSDSLLMIIVLTALLMMNWKLTVVSFFPVPFISIGAYLLSKPITSIEKKKNQTLSDVNVIAKSIVDAFSILKIFQMTHNLLSKIDKKINLSIQSEIKANNIRAKLMSINGFLAYIPTSIMWGYGGYMVIKGNLSAGTLLAFTNMSSFVRNPLVNLPAKICSIRAFMANTSRLMDMLTQFKSVHHHGRIKQDMTKKNVIQFQNVSFGYSKETNSLQNISFKIYRNTNIAVVGESGCGKSTILKLISGLYHPDQGEILFFGDSIRHTQLDHVRSQISYIPQDAQLFPISIFENITCGHSISMDRVMDACKAAQLMDFLNTLPDGIYTNIGEHGSRLSGGERQRISIARAIAKNAPVFLMDEATSALDGETEEKVLNYFNGLKNEHTVIYVTHKIKHAVNADLILCMKNGQLCESGTHDDLLQSNGYYSKLFMLQNMQEVIAHEKDSKAI</sequence>
<dbReference type="GO" id="GO:0005524">
    <property type="term" value="F:ATP binding"/>
    <property type="evidence" value="ECO:0007669"/>
    <property type="project" value="UniProtKB-KW"/>
</dbReference>
<gene>
    <name evidence="12" type="ORF">HZI73_20525</name>
</gene>
<dbReference type="FunFam" id="3.40.50.300:FF:000221">
    <property type="entry name" value="Multidrug ABC transporter ATP-binding protein"/>
    <property type="match status" value="1"/>
</dbReference>
<dbReference type="RefSeq" id="WP_212695231.1">
    <property type="nucleotide sequence ID" value="NZ_CP058649.1"/>
</dbReference>
<keyword evidence="5" id="KW-0547">Nucleotide-binding</keyword>
<evidence type="ECO:0000313" key="12">
    <source>
        <dbReference type="EMBL" id="QUI24540.1"/>
    </source>
</evidence>
<keyword evidence="3" id="KW-1003">Cell membrane</keyword>
<evidence type="ECO:0000256" key="7">
    <source>
        <dbReference type="ARBA" id="ARBA00022989"/>
    </source>
</evidence>
<dbReference type="InterPro" id="IPR036640">
    <property type="entry name" value="ABC1_TM_sf"/>
</dbReference>
<dbReference type="GO" id="GO:0140359">
    <property type="term" value="F:ABC-type transporter activity"/>
    <property type="evidence" value="ECO:0007669"/>
    <property type="project" value="InterPro"/>
</dbReference>
<evidence type="ECO:0000259" key="10">
    <source>
        <dbReference type="PROSITE" id="PS50893"/>
    </source>
</evidence>
<feature type="transmembrane region" description="Helical" evidence="9">
    <location>
        <begin position="53"/>
        <end position="75"/>
    </location>
</feature>
<feature type="transmembrane region" description="Helical" evidence="9">
    <location>
        <begin position="12"/>
        <end position="33"/>
    </location>
</feature>
<evidence type="ECO:0000256" key="3">
    <source>
        <dbReference type="ARBA" id="ARBA00022475"/>
    </source>
</evidence>
<dbReference type="PANTHER" id="PTHR24221">
    <property type="entry name" value="ATP-BINDING CASSETTE SUB-FAMILY B"/>
    <property type="match status" value="1"/>
</dbReference>
<evidence type="ECO:0000256" key="5">
    <source>
        <dbReference type="ARBA" id="ARBA00022741"/>
    </source>
</evidence>
<dbReference type="SUPFAM" id="SSF52540">
    <property type="entry name" value="P-loop containing nucleoside triphosphate hydrolases"/>
    <property type="match status" value="1"/>
</dbReference>
<dbReference type="Proteomes" id="UP000683246">
    <property type="component" value="Chromosome"/>
</dbReference>
<keyword evidence="2" id="KW-0813">Transport</keyword>
<dbReference type="Pfam" id="PF00664">
    <property type="entry name" value="ABC_membrane"/>
    <property type="match status" value="1"/>
</dbReference>
<dbReference type="InterPro" id="IPR011527">
    <property type="entry name" value="ABC1_TM_dom"/>
</dbReference>
<dbReference type="Pfam" id="PF00005">
    <property type="entry name" value="ABC_tran"/>
    <property type="match status" value="1"/>
</dbReference>
<protein>
    <submittedName>
        <fullName evidence="12">ABC transporter ATP-binding protein</fullName>
    </submittedName>
</protein>
<evidence type="ECO:0000256" key="4">
    <source>
        <dbReference type="ARBA" id="ARBA00022692"/>
    </source>
</evidence>
<dbReference type="InterPro" id="IPR039421">
    <property type="entry name" value="Type_1_exporter"/>
</dbReference>
<feature type="domain" description="ABC transmembrane type-1" evidence="11">
    <location>
        <begin position="16"/>
        <end position="297"/>
    </location>
</feature>